<organism evidence="3 4">
    <name type="scientific">Photobacterium rosenbergii</name>
    <dbReference type="NCBI Taxonomy" id="294936"/>
    <lineage>
        <taxon>Bacteria</taxon>
        <taxon>Pseudomonadati</taxon>
        <taxon>Pseudomonadota</taxon>
        <taxon>Gammaproteobacteria</taxon>
        <taxon>Vibrionales</taxon>
        <taxon>Vibrionaceae</taxon>
        <taxon>Photobacterium</taxon>
    </lineage>
</organism>
<comment type="caution">
    <text evidence="3">The sequence shown here is derived from an EMBL/GenBank/DDBJ whole genome shotgun (WGS) entry which is preliminary data.</text>
</comment>
<proteinExistence type="predicted"/>
<feature type="transmembrane region" description="Helical" evidence="1">
    <location>
        <begin position="69"/>
        <end position="89"/>
    </location>
</feature>
<feature type="transmembrane region" description="Helical" evidence="1">
    <location>
        <begin position="29"/>
        <end position="49"/>
    </location>
</feature>
<name>A0ABU3ZLQ5_9GAMM</name>
<evidence type="ECO:0000313" key="3">
    <source>
        <dbReference type="EMBL" id="MDV5171050.1"/>
    </source>
</evidence>
<dbReference type="RefSeq" id="WP_317523872.1">
    <property type="nucleotide sequence ID" value="NZ_JAWJZI010000009.1"/>
</dbReference>
<keyword evidence="4" id="KW-1185">Reference proteome</keyword>
<keyword evidence="1" id="KW-1133">Transmembrane helix</keyword>
<evidence type="ECO:0000313" key="4">
    <source>
        <dbReference type="Proteomes" id="UP001186452"/>
    </source>
</evidence>
<keyword evidence="1" id="KW-0812">Transmembrane</keyword>
<accession>A0ABU3ZLQ5</accession>
<reference evidence="3 4" key="1">
    <citation type="submission" date="2023-10" db="EMBL/GenBank/DDBJ databases">
        <title>Marine bacteria isolated from horseshoe crab.</title>
        <authorList>
            <person name="Cheng T.H."/>
        </authorList>
    </citation>
    <scope>NUCLEOTIDE SEQUENCE [LARGE SCALE GENOMIC DNA]</scope>
    <source>
        <strain evidence="3 4">HSC6</strain>
    </source>
</reference>
<dbReference type="NCBIfam" id="NF033631">
    <property type="entry name" value="SLATT_5"/>
    <property type="match status" value="1"/>
</dbReference>
<dbReference type="Proteomes" id="UP001186452">
    <property type="component" value="Unassembled WGS sequence"/>
</dbReference>
<evidence type="ECO:0000259" key="2">
    <source>
        <dbReference type="Pfam" id="PF18160"/>
    </source>
</evidence>
<feature type="domain" description="SMODS and SLOG-associating 2TM effector" evidence="2">
    <location>
        <begin position="2"/>
        <end position="185"/>
    </location>
</feature>
<feature type="transmembrane region" description="Helical" evidence="1">
    <location>
        <begin position="169"/>
        <end position="191"/>
    </location>
</feature>
<keyword evidence="1" id="KW-0472">Membrane</keyword>
<dbReference type="EMBL" id="JAWJZI010000009">
    <property type="protein sequence ID" value="MDV5171050.1"/>
    <property type="molecule type" value="Genomic_DNA"/>
</dbReference>
<protein>
    <submittedName>
        <fullName evidence="3">SLATT domain-containing protein</fullName>
    </submittedName>
</protein>
<gene>
    <name evidence="3" type="ORF">R2X38_18805</name>
</gene>
<dbReference type="InterPro" id="IPR041115">
    <property type="entry name" value="SLATT_5"/>
</dbReference>
<evidence type="ECO:0000256" key="1">
    <source>
        <dbReference type="SAM" id="Phobius"/>
    </source>
</evidence>
<dbReference type="Pfam" id="PF18160">
    <property type="entry name" value="SLATT_5"/>
    <property type="match status" value="1"/>
</dbReference>
<sequence>MNTDVDKFKRSIKTTAYSRFFASRRYSRLNNFSLFALSTSSFSLIFITLMQKYSSGLLFQSQALELYQLISSIFIAALSLVVAFANYAINSYKMLKSGEEINFLLSLFDDEKFDMNVIKARYQRYKEKSDNHNHIDYVYGRRDRKVEESKTDEKFNVSLYVKIQYFSPFVLYAAISLFFILTFIYTLFSYYNNYVLNDYSNALFCNGLFFGG</sequence>